<dbReference type="AlphaFoldDB" id="A0A0F4TLA5"/>
<dbReference type="PATRIC" id="fig|294.132.peg.2478"/>
<reference evidence="3 4" key="1">
    <citation type="submission" date="2015-03" db="EMBL/GenBank/DDBJ databases">
        <title>Comparative genomics of Pseudomonas insights into diversity of traits involved in vanlence and defense.</title>
        <authorList>
            <person name="Qin Y."/>
        </authorList>
    </citation>
    <scope>NUCLEOTIDE SEQUENCE [LARGE SCALE GENOMIC DNA]</scope>
    <source>
        <strain evidence="3 4">C8</strain>
    </source>
</reference>
<dbReference type="InterPro" id="IPR041238">
    <property type="entry name" value="Rap1a"/>
</dbReference>
<sequence>MKVSGIVAAVGLAGLLVSSGTMAASGNELLEWCKNVDNPSYQGSFTNGFCLGTMQTVRELMLGLNDVLPAGVRLCVPTQVTNGQAAKITVKYMQENPEVLHRSGVTLTLMAMQHAYPCK</sequence>
<evidence type="ECO:0000313" key="4">
    <source>
        <dbReference type="Proteomes" id="UP000033588"/>
    </source>
</evidence>
<proteinExistence type="predicted"/>
<comment type="caution">
    <text evidence="3">The sequence shown here is derived from an EMBL/GenBank/DDBJ whole genome shotgun (WGS) entry which is preliminary data.</text>
</comment>
<dbReference type="Gene3D" id="1.10.890.40">
    <property type="match status" value="1"/>
</dbReference>
<protein>
    <recommendedName>
        <fullName evidence="2">Rap1a immunity protein domain-containing protein</fullName>
    </recommendedName>
</protein>
<dbReference type="Proteomes" id="UP000033588">
    <property type="component" value="Unassembled WGS sequence"/>
</dbReference>
<feature type="chain" id="PRO_5002479102" description="Rap1a immunity protein domain-containing protein" evidence="1">
    <location>
        <begin position="24"/>
        <end position="119"/>
    </location>
</feature>
<feature type="signal peptide" evidence="1">
    <location>
        <begin position="1"/>
        <end position="23"/>
    </location>
</feature>
<name>A0A0F4TLA5_PSEFL</name>
<evidence type="ECO:0000259" key="2">
    <source>
        <dbReference type="Pfam" id="PF18602"/>
    </source>
</evidence>
<organism evidence="3 4">
    <name type="scientific">Pseudomonas fluorescens</name>
    <dbReference type="NCBI Taxonomy" id="294"/>
    <lineage>
        <taxon>Bacteria</taxon>
        <taxon>Pseudomonadati</taxon>
        <taxon>Pseudomonadota</taxon>
        <taxon>Gammaproteobacteria</taxon>
        <taxon>Pseudomonadales</taxon>
        <taxon>Pseudomonadaceae</taxon>
        <taxon>Pseudomonas</taxon>
    </lineage>
</organism>
<keyword evidence="1" id="KW-0732">Signal</keyword>
<gene>
    <name evidence="3" type="ORF">VC35_16555</name>
</gene>
<feature type="domain" description="Rap1a immunity protein" evidence="2">
    <location>
        <begin position="25"/>
        <end position="118"/>
    </location>
</feature>
<accession>A0A0F4TLA5</accession>
<evidence type="ECO:0000313" key="3">
    <source>
        <dbReference type="EMBL" id="KJZ44859.1"/>
    </source>
</evidence>
<dbReference type="Pfam" id="PF18602">
    <property type="entry name" value="Rap1a"/>
    <property type="match status" value="1"/>
</dbReference>
<dbReference type="OrthoDB" id="7062115at2"/>
<dbReference type="EMBL" id="LACC01000020">
    <property type="protein sequence ID" value="KJZ44859.1"/>
    <property type="molecule type" value="Genomic_DNA"/>
</dbReference>
<evidence type="ECO:0000256" key="1">
    <source>
        <dbReference type="SAM" id="SignalP"/>
    </source>
</evidence>